<reference evidence="2 3" key="1">
    <citation type="submission" date="2024-04" db="EMBL/GenBank/DDBJ databases">
        <authorList>
            <person name="Rising A."/>
            <person name="Reimegard J."/>
            <person name="Sonavane S."/>
            <person name="Akerstrom W."/>
            <person name="Nylinder S."/>
            <person name="Hedman E."/>
            <person name="Kallberg Y."/>
        </authorList>
    </citation>
    <scope>NUCLEOTIDE SEQUENCE [LARGE SCALE GENOMIC DNA]</scope>
</reference>
<feature type="non-terminal residue" evidence="2">
    <location>
        <position position="1"/>
    </location>
</feature>
<feature type="compositionally biased region" description="Low complexity" evidence="1">
    <location>
        <begin position="129"/>
        <end position="142"/>
    </location>
</feature>
<feature type="compositionally biased region" description="Polar residues" evidence="1">
    <location>
        <begin position="103"/>
        <end position="127"/>
    </location>
</feature>
<dbReference type="AlphaFoldDB" id="A0AAV2ALC7"/>
<comment type="caution">
    <text evidence="2">The sequence shown here is derived from an EMBL/GenBank/DDBJ whole genome shotgun (WGS) entry which is preliminary data.</text>
</comment>
<name>A0AAV2ALC7_9ARAC</name>
<proteinExistence type="predicted"/>
<feature type="region of interest" description="Disordered" evidence="1">
    <location>
        <begin position="103"/>
        <end position="142"/>
    </location>
</feature>
<evidence type="ECO:0000313" key="2">
    <source>
        <dbReference type="EMBL" id="CAL1284085.1"/>
    </source>
</evidence>
<dbReference type="EMBL" id="CAXIEN010000175">
    <property type="protein sequence ID" value="CAL1284085.1"/>
    <property type="molecule type" value="Genomic_DNA"/>
</dbReference>
<keyword evidence="3" id="KW-1185">Reference proteome</keyword>
<evidence type="ECO:0000313" key="3">
    <source>
        <dbReference type="Proteomes" id="UP001497382"/>
    </source>
</evidence>
<evidence type="ECO:0000256" key="1">
    <source>
        <dbReference type="SAM" id="MobiDB-lite"/>
    </source>
</evidence>
<protein>
    <submittedName>
        <fullName evidence="2">Uncharacterized protein</fullName>
    </submittedName>
</protein>
<gene>
    <name evidence="2" type="ORF">LARSCL_LOCUS12946</name>
</gene>
<dbReference type="Proteomes" id="UP001497382">
    <property type="component" value="Unassembled WGS sequence"/>
</dbReference>
<organism evidence="2 3">
    <name type="scientific">Larinioides sclopetarius</name>
    <dbReference type="NCBI Taxonomy" id="280406"/>
    <lineage>
        <taxon>Eukaryota</taxon>
        <taxon>Metazoa</taxon>
        <taxon>Ecdysozoa</taxon>
        <taxon>Arthropoda</taxon>
        <taxon>Chelicerata</taxon>
        <taxon>Arachnida</taxon>
        <taxon>Araneae</taxon>
        <taxon>Araneomorphae</taxon>
        <taxon>Entelegynae</taxon>
        <taxon>Araneoidea</taxon>
        <taxon>Araneidae</taxon>
        <taxon>Larinioides</taxon>
    </lineage>
</organism>
<accession>A0AAV2ALC7</accession>
<sequence length="244" mass="27629">CFICGNINLYFYSLQKVAENCCRCNRPKFTEPADCCSCQCHIAVQKRFKKCCVCRKQINTIYSSDDKQSERLSSSEKSVVSSDSQSNFQMILYWIFQTGSGVTQNTSDENPSDLSSPEESRMSSAYSNEPEQASPEESPSASQWGLHTLTSWIFQPASEETLSNPSVGNLLMEASPEETSSCSSFDDLSDSCKVTFEESLRSPPTSSWWNFHMILYWMHQAESANAQRRDDRDLPYTPEKILNI</sequence>